<evidence type="ECO:0000313" key="1">
    <source>
        <dbReference type="EMBL" id="TGX83128.1"/>
    </source>
</evidence>
<keyword evidence="2" id="KW-1185">Reference proteome</keyword>
<dbReference type="Proteomes" id="UP000308886">
    <property type="component" value="Unassembled WGS sequence"/>
</dbReference>
<comment type="caution">
    <text evidence="1">The sequence shown here is derived from an EMBL/GenBank/DDBJ whole genome shotgun (WGS) entry which is preliminary data.</text>
</comment>
<accession>A0AC61QS43</accession>
<evidence type="ECO:0000313" key="2">
    <source>
        <dbReference type="Proteomes" id="UP000308886"/>
    </source>
</evidence>
<organism evidence="1 2">
    <name type="scientific">Palleniella muris</name>
    <dbReference type="NCBI Taxonomy" id="3038145"/>
    <lineage>
        <taxon>Bacteria</taxon>
        <taxon>Pseudomonadati</taxon>
        <taxon>Bacteroidota</taxon>
        <taxon>Bacteroidia</taxon>
        <taxon>Bacteroidales</taxon>
        <taxon>Prevotellaceae</taxon>
        <taxon>Palleniella</taxon>
    </lineage>
</organism>
<reference evidence="1" key="1">
    <citation type="submission" date="2019-04" db="EMBL/GenBank/DDBJ databases">
        <title>Microbes associate with the intestines of laboratory mice.</title>
        <authorList>
            <person name="Navarre W."/>
            <person name="Wong E."/>
            <person name="Huang K."/>
            <person name="Tropini C."/>
            <person name="Ng K."/>
            <person name="Yu B."/>
        </authorList>
    </citation>
    <scope>NUCLEOTIDE SEQUENCE</scope>
    <source>
        <strain evidence="1">NM73_A23</strain>
    </source>
</reference>
<proteinExistence type="predicted"/>
<dbReference type="EMBL" id="SRZC01000005">
    <property type="protein sequence ID" value="TGX83128.1"/>
    <property type="molecule type" value="Genomic_DNA"/>
</dbReference>
<gene>
    <name evidence="1" type="ORF">E5358_04075</name>
</gene>
<protein>
    <submittedName>
        <fullName evidence="1">Alpha-galactosidase</fullName>
    </submittedName>
</protein>
<sequence>MKPLLLSLLLLSSATNISAQRIDISTSKTDLILKVGDNKRLYQTYLGEKLLNKSDGDILPWQVKGGSDGSVSERGWEVYPGSGAEDYYEPALAMTHSDGNLTTILQYAEHKQQQTPFGAITEIRLKDNLYPVEVTLHYESYYKENIIKTWTVIHNNGKQPVEIWRYASAMLYFNRSEYYLTEFSSDWAKEAQMRTQPLCFGKKVIDTKLGSRAAMHTHPFFEIGLDTPAGENRGEVLMGTLAWTGNFQFTFEVDNVGNLRILPSINPYASTYEVAAKESFVTPEFIFTLSQHGTGEGSRDLQRWARLYQLKDGTGDRMTLLNNWENTYFDFDQNLLAQLMNEAKELGVDMFLLDDGWFGNKHPRKNDQAGLGDWQPTKSKLPGGIHALTESAKTAGVKFGLWIEPEMVNPKSELFEKHPDWAYTLPDRKRYYYRNQLVLDLNNPEVQEHVYKVVENILRNNPDVAYFKWDCNSPITNIFSHYLKEKQQQLYIGHVRGLYNVLQRIKKNFPNTPMMLCSGGGARCDYEALKYFTEFWCSDNTDPVERLFIQWGFSQFFPAKAMCAHVTSWNKQTSVKFRTDVASMGKLGFDIGLKELSAADLLYVQNAIKNWNRLKPAILDGVQYRLVSPYESNHTATMYTTEDATKAVLFAFDIHPRFAEKLHKVKLQGLIPTANYRVKEINVMPMIDTTKSAKQRSSAAPNPSYKSTWASDNKVYSGDYLMKVGLDVFTAQETQSHVIELAKE</sequence>
<name>A0AC61QS43_9BACT</name>